<comment type="caution">
    <text evidence="1">The sequence shown here is derived from an EMBL/GenBank/DDBJ whole genome shotgun (WGS) entry which is preliminary data.</text>
</comment>
<protein>
    <submittedName>
        <fullName evidence="1">Uncharacterized protein</fullName>
    </submittedName>
</protein>
<accession>A0A0F9REY7</accession>
<evidence type="ECO:0000313" key="1">
    <source>
        <dbReference type="EMBL" id="KKN48172.1"/>
    </source>
</evidence>
<name>A0A0F9REY7_9ZZZZ</name>
<sequence length="91" mass="10820">MEFKKLRRDEVLKDVIQRAGTNAEFRPSKVEKKDDHVSRAYWAGDKLVIILEKARAVVGYNLFSRSQLKRAKRYSHAFLVEKRVLWQRSEQ</sequence>
<dbReference type="EMBL" id="LAZR01001234">
    <property type="protein sequence ID" value="KKN48172.1"/>
    <property type="molecule type" value="Genomic_DNA"/>
</dbReference>
<organism evidence="1">
    <name type="scientific">marine sediment metagenome</name>
    <dbReference type="NCBI Taxonomy" id="412755"/>
    <lineage>
        <taxon>unclassified sequences</taxon>
        <taxon>metagenomes</taxon>
        <taxon>ecological metagenomes</taxon>
    </lineage>
</organism>
<proteinExistence type="predicted"/>
<reference evidence="1" key="1">
    <citation type="journal article" date="2015" name="Nature">
        <title>Complex archaea that bridge the gap between prokaryotes and eukaryotes.</title>
        <authorList>
            <person name="Spang A."/>
            <person name="Saw J.H."/>
            <person name="Jorgensen S.L."/>
            <person name="Zaremba-Niedzwiedzka K."/>
            <person name="Martijn J."/>
            <person name="Lind A.E."/>
            <person name="van Eijk R."/>
            <person name="Schleper C."/>
            <person name="Guy L."/>
            <person name="Ettema T.J."/>
        </authorList>
    </citation>
    <scope>NUCLEOTIDE SEQUENCE</scope>
</reference>
<dbReference type="AlphaFoldDB" id="A0A0F9REY7"/>
<gene>
    <name evidence="1" type="ORF">LCGC14_0655540</name>
</gene>